<name>A0AA42DP37_9FIRM</name>
<reference evidence="1" key="1">
    <citation type="journal article" date="2023" name="Int. J. Syst. Evol. Microbiol.">
        <title>&lt;i&gt;Holtiella tumoricola&lt;/i&gt; gen. nov. sp. nov., isolated from a human clinical sample.</title>
        <authorList>
            <person name="Allen-Vercoe E."/>
            <person name="Daigneault M.C."/>
            <person name="Vancuren S.J."/>
            <person name="Cochrane K."/>
            <person name="O'Neal L.L."/>
            <person name="Sankaranarayanan K."/>
            <person name="Lawson P.A."/>
        </authorList>
    </citation>
    <scope>NUCLEOTIDE SEQUENCE</scope>
    <source>
        <strain evidence="1">CC70A</strain>
    </source>
</reference>
<evidence type="ECO:0000313" key="1">
    <source>
        <dbReference type="EMBL" id="MDA3732495.1"/>
    </source>
</evidence>
<dbReference type="EMBL" id="JAQIFT010000048">
    <property type="protein sequence ID" value="MDA3732495.1"/>
    <property type="molecule type" value="Genomic_DNA"/>
</dbReference>
<evidence type="ECO:0000313" key="2">
    <source>
        <dbReference type="Proteomes" id="UP001169242"/>
    </source>
</evidence>
<sequence>MLSRNMTNNLHLLIEQHLKMWGKQNLTAMDGTLGNGYDLEFLHSQEQVSTLYGFDIQQQALDNSREKIVSSTKEVHLILDSHHHLEQYIEGEIDLAVFNLGYLPGADKGVVTHTETTLEALQKVMDKLSDGGLLAVMTYPGHEEGRNEHEHIETFLQSYHVREFSILHLNVMNVKKPCPNCFLILRKK</sequence>
<dbReference type="Proteomes" id="UP001169242">
    <property type="component" value="Unassembled WGS sequence"/>
</dbReference>
<proteinExistence type="predicted"/>
<dbReference type="GO" id="GO:0008168">
    <property type="term" value="F:methyltransferase activity"/>
    <property type="evidence" value="ECO:0007669"/>
    <property type="project" value="UniProtKB-KW"/>
</dbReference>
<dbReference type="InterPro" id="IPR010719">
    <property type="entry name" value="MnmM_MeTrfase"/>
</dbReference>
<comment type="caution">
    <text evidence="1">The sequence shown here is derived from an EMBL/GenBank/DDBJ whole genome shotgun (WGS) entry which is preliminary data.</text>
</comment>
<organism evidence="1 2">
    <name type="scientific">Holtiella tumoricola</name>
    <dbReference type="NCBI Taxonomy" id="3018743"/>
    <lineage>
        <taxon>Bacteria</taxon>
        <taxon>Bacillati</taxon>
        <taxon>Bacillota</taxon>
        <taxon>Clostridia</taxon>
        <taxon>Lachnospirales</taxon>
        <taxon>Cellulosilyticaceae</taxon>
        <taxon>Holtiella</taxon>
    </lineage>
</organism>
<gene>
    <name evidence="1" type="ORF">PBV87_13460</name>
</gene>
<dbReference type="Pfam" id="PF06962">
    <property type="entry name" value="rRNA_methylase"/>
    <property type="match status" value="1"/>
</dbReference>
<dbReference type="AlphaFoldDB" id="A0AA42DP37"/>
<protein>
    <submittedName>
        <fullName evidence="1">Class I SAM-dependent methyltransferase</fullName>
    </submittedName>
</protein>
<dbReference type="SUPFAM" id="SSF53335">
    <property type="entry name" value="S-adenosyl-L-methionine-dependent methyltransferases"/>
    <property type="match status" value="1"/>
</dbReference>
<dbReference type="RefSeq" id="WP_053985140.1">
    <property type="nucleotide sequence ID" value="NZ_JAQIFT010000048.1"/>
</dbReference>
<dbReference type="PANTHER" id="PTHR35276">
    <property type="entry name" value="S-ADENOSYL-L-METHIONINE-DEPENDENT METHYLTRANSFERASES SUPERFAMILY PROTEIN"/>
    <property type="match status" value="1"/>
</dbReference>
<keyword evidence="1" id="KW-0489">Methyltransferase</keyword>
<accession>A0AA42DP37</accession>
<keyword evidence="1" id="KW-0808">Transferase</keyword>
<keyword evidence="2" id="KW-1185">Reference proteome</keyword>
<dbReference type="InterPro" id="IPR029063">
    <property type="entry name" value="SAM-dependent_MTases_sf"/>
</dbReference>
<dbReference type="GO" id="GO:0032259">
    <property type="term" value="P:methylation"/>
    <property type="evidence" value="ECO:0007669"/>
    <property type="project" value="UniProtKB-KW"/>
</dbReference>
<dbReference type="PANTHER" id="PTHR35276:SF1">
    <property type="entry name" value="TRNA (MNM(5)S(2)U34)-METHYLTRANSFERASE, CHLOROPLASTIC"/>
    <property type="match status" value="1"/>
</dbReference>
<dbReference type="Gene3D" id="3.40.50.150">
    <property type="entry name" value="Vaccinia Virus protein VP39"/>
    <property type="match status" value="1"/>
</dbReference>